<keyword evidence="2" id="KW-1185">Reference proteome</keyword>
<comment type="caution">
    <text evidence="1">The sequence shown here is derived from an EMBL/GenBank/DDBJ whole genome shotgun (WGS) entry which is preliminary data.</text>
</comment>
<evidence type="ECO:0000313" key="2">
    <source>
        <dbReference type="Proteomes" id="UP001341840"/>
    </source>
</evidence>
<name>A0ABU6XMS4_9FABA</name>
<gene>
    <name evidence="1" type="ORF">PIB30_074943</name>
</gene>
<accession>A0ABU6XMS4</accession>
<dbReference type="EMBL" id="JASCZI010212392">
    <property type="protein sequence ID" value="MED6199327.1"/>
    <property type="molecule type" value="Genomic_DNA"/>
</dbReference>
<proteinExistence type="predicted"/>
<reference evidence="1 2" key="1">
    <citation type="journal article" date="2023" name="Plants (Basel)">
        <title>Bridging the Gap: Combining Genomics and Transcriptomics Approaches to Understand Stylosanthes scabra, an Orphan Legume from the Brazilian Caatinga.</title>
        <authorList>
            <person name="Ferreira-Neto J.R.C."/>
            <person name="da Silva M.D."/>
            <person name="Binneck E."/>
            <person name="de Melo N.F."/>
            <person name="da Silva R.H."/>
            <person name="de Melo A.L.T.M."/>
            <person name="Pandolfi V."/>
            <person name="Bustamante F.O."/>
            <person name="Brasileiro-Vidal A.C."/>
            <person name="Benko-Iseppon A.M."/>
        </authorList>
    </citation>
    <scope>NUCLEOTIDE SEQUENCE [LARGE SCALE GENOMIC DNA]</scope>
    <source>
        <tissue evidence="1">Leaves</tissue>
    </source>
</reference>
<protein>
    <submittedName>
        <fullName evidence="1">Uncharacterized protein</fullName>
    </submittedName>
</protein>
<dbReference type="Proteomes" id="UP001341840">
    <property type="component" value="Unassembled WGS sequence"/>
</dbReference>
<sequence length="128" mass="14616">MTPISALLTNVGVANLRRSYHLSPSYHLFPSAHSSLTKGSGRRRRWKMEADLMRTTRTRRQWSEIRACAFQPLYASGSLHRRFRRSDAFSVTQICHHPSTISATTSDPSKHNSAILVRLCYLLLLFSL</sequence>
<evidence type="ECO:0000313" key="1">
    <source>
        <dbReference type="EMBL" id="MED6199327.1"/>
    </source>
</evidence>
<organism evidence="1 2">
    <name type="scientific">Stylosanthes scabra</name>
    <dbReference type="NCBI Taxonomy" id="79078"/>
    <lineage>
        <taxon>Eukaryota</taxon>
        <taxon>Viridiplantae</taxon>
        <taxon>Streptophyta</taxon>
        <taxon>Embryophyta</taxon>
        <taxon>Tracheophyta</taxon>
        <taxon>Spermatophyta</taxon>
        <taxon>Magnoliopsida</taxon>
        <taxon>eudicotyledons</taxon>
        <taxon>Gunneridae</taxon>
        <taxon>Pentapetalae</taxon>
        <taxon>rosids</taxon>
        <taxon>fabids</taxon>
        <taxon>Fabales</taxon>
        <taxon>Fabaceae</taxon>
        <taxon>Papilionoideae</taxon>
        <taxon>50 kb inversion clade</taxon>
        <taxon>dalbergioids sensu lato</taxon>
        <taxon>Dalbergieae</taxon>
        <taxon>Pterocarpus clade</taxon>
        <taxon>Stylosanthes</taxon>
    </lineage>
</organism>